<keyword evidence="1" id="KW-0378">Hydrolase</keyword>
<dbReference type="PANTHER" id="PTHR36848">
    <property type="entry name" value="DNA-BINDING PROTEIN (PUTATIVE SECRETED PROTEIN)-RELATED"/>
    <property type="match status" value="1"/>
</dbReference>
<accession>A0A8X8IGH3</accession>
<dbReference type="AlphaFoldDB" id="A0A8X8IGH3"/>
<dbReference type="SUPFAM" id="SSF49785">
    <property type="entry name" value="Galactose-binding domain-like"/>
    <property type="match status" value="1"/>
</dbReference>
<gene>
    <name evidence="4" type="ORF">SAMN05444410_11020</name>
</gene>
<protein>
    <submittedName>
        <fullName evidence="4">Alpha-L-rhamnosidase</fullName>
    </submittedName>
</protein>
<evidence type="ECO:0000259" key="3">
    <source>
        <dbReference type="Pfam" id="PF22666"/>
    </source>
</evidence>
<proteinExistence type="predicted"/>
<dbReference type="Pfam" id="PF22666">
    <property type="entry name" value="Glyco_hydro_2_N2"/>
    <property type="match status" value="1"/>
</dbReference>
<feature type="signal peptide" evidence="2">
    <location>
        <begin position="1"/>
        <end position="19"/>
    </location>
</feature>
<keyword evidence="2" id="KW-0732">Signal</keyword>
<dbReference type="PANTHER" id="PTHR36848:SF2">
    <property type="entry name" value="SECRETED PROTEIN"/>
    <property type="match status" value="1"/>
</dbReference>
<organism evidence="4 5">
    <name type="scientific">Hydrobacter penzbergensis</name>
    <dbReference type="NCBI Taxonomy" id="1235997"/>
    <lineage>
        <taxon>Bacteria</taxon>
        <taxon>Pseudomonadati</taxon>
        <taxon>Bacteroidota</taxon>
        <taxon>Chitinophagia</taxon>
        <taxon>Chitinophagales</taxon>
        <taxon>Chitinophagaceae</taxon>
        <taxon>Hydrobacter</taxon>
    </lineage>
</organism>
<reference evidence="4 5" key="1">
    <citation type="submission" date="2016-10" db="EMBL/GenBank/DDBJ databases">
        <authorList>
            <person name="Varghese N."/>
            <person name="Submissions S."/>
        </authorList>
    </citation>
    <scope>NUCLEOTIDE SEQUENCE [LARGE SCALE GENOMIC DNA]</scope>
    <source>
        <strain evidence="4 5">DSM 25353</strain>
    </source>
</reference>
<dbReference type="EMBL" id="FNNO01000010">
    <property type="protein sequence ID" value="SDX16783.1"/>
    <property type="molecule type" value="Genomic_DNA"/>
</dbReference>
<evidence type="ECO:0000313" key="5">
    <source>
        <dbReference type="Proteomes" id="UP000198711"/>
    </source>
</evidence>
<evidence type="ECO:0000256" key="2">
    <source>
        <dbReference type="SAM" id="SignalP"/>
    </source>
</evidence>
<dbReference type="InterPro" id="IPR053161">
    <property type="entry name" value="Ulvan_degrading_GH"/>
</dbReference>
<sequence length="924" mass="105019">MFKRIIASIMMLSVVQGYAQQWPAINKETKPWTRWWWMGSAVDKAGLDRQLKPFNEAGFGGVEVVPIYGAIGYEKKYINYLSPQWMKMLDYTVSKTASFNMGVDISVGTGWPIGGPQVSITDAATKMIVQTYTLKAGEMLKDKIVLNDGKQKGLPGVFLSTVTAYDENGKSVVITNHVLPDGSLQWQPQMGNWKIFVLFVGKTRQMVKRAAAGGEGYTLDHFSSNASINYFKTFDTAFGNSNHGVRSFFNDSYEVYNADWTADFFNEFVKKRGYDLRPYIKQLVVKSDDEITARVKSDYRETMSDLMLQHFTKKFTDWAHSKKALNTNQAHGSPGNLLDLYAAVDIPESETFGSSAFNIPGLRRDSEDIRNVDPDPNMLKFASSAAHVTGKKLTSNETFTWLTEHFKTSWSQCKPEVEQVFLAGINHVFYHGTTYSPVDATWPGWLFYASVNFVPNNSLWPHLKGLNEYITRCQSVLQSGEPDNEVLAYWPVYDSWSATEGLDMPFQVHDIDVWLHPTAFYKNLTHLQRQGYSFDFSSDRMLKEASVENGNIKISLKGAAYKTLLVSSCKYMPVSTFEQILRLAKEGAVIVLQQFPEDVPGLGNLESNRKRLKELMTSVAAVQKTNGIKEAFVGKGRIIITGDVEEALKFVKINRETLTDQGLKFTRRRINNGKYYYIVNHTPKIINDWISLNARAEAIVLMDPQTGETGLTSFRRQENNVQVKLQLQPGEAMIVKATHSVANTKRWHYLSAQQNAIVLNNDWKLHFTDGGPFIPVDRTMKRLQPWTRFTEDSTTQYFSGSAVYSTSFQLNTKTADDYFLQLDQLYESAKIKINGKDAGIIWSIPFKLKIGQYLKAGKNTIEIEVCNLMANRIRYMDRHRLEWRKYHEINFVNINYKNFDASDWKVQPSGLGGAVRIIPVNYSK</sequence>
<dbReference type="RefSeq" id="WP_092724217.1">
    <property type="nucleotide sequence ID" value="NZ_FNNO01000010.1"/>
</dbReference>
<evidence type="ECO:0000313" key="4">
    <source>
        <dbReference type="EMBL" id="SDX16783.1"/>
    </source>
</evidence>
<dbReference type="Pfam" id="PF17132">
    <property type="entry name" value="Glyco_hydro_106"/>
    <property type="match status" value="2"/>
</dbReference>
<feature type="chain" id="PRO_5036452948" evidence="2">
    <location>
        <begin position="20"/>
        <end position="924"/>
    </location>
</feature>
<dbReference type="Proteomes" id="UP000198711">
    <property type="component" value="Unassembled WGS sequence"/>
</dbReference>
<dbReference type="NCBIfam" id="NF045579">
    <property type="entry name" value="rhamnoside_JR"/>
    <property type="match status" value="1"/>
</dbReference>
<name>A0A8X8IGH3_9BACT</name>
<feature type="domain" description="Beta-mannosidase-like galactose-binding" evidence="3">
    <location>
        <begin position="785"/>
        <end position="897"/>
    </location>
</feature>
<evidence type="ECO:0000256" key="1">
    <source>
        <dbReference type="ARBA" id="ARBA00022801"/>
    </source>
</evidence>
<dbReference type="Gene3D" id="2.60.120.260">
    <property type="entry name" value="Galactose-binding domain-like"/>
    <property type="match status" value="1"/>
</dbReference>
<comment type="caution">
    <text evidence="4">The sequence shown here is derived from an EMBL/GenBank/DDBJ whole genome shotgun (WGS) entry which is preliminary data.</text>
</comment>
<keyword evidence="5" id="KW-1185">Reference proteome</keyword>
<dbReference type="GO" id="GO:0004553">
    <property type="term" value="F:hydrolase activity, hydrolyzing O-glycosyl compounds"/>
    <property type="evidence" value="ECO:0007669"/>
    <property type="project" value="UniProtKB-ARBA"/>
</dbReference>
<dbReference type="InterPro" id="IPR054593">
    <property type="entry name" value="Beta-mannosidase-like_N2"/>
</dbReference>
<dbReference type="InterPro" id="IPR008979">
    <property type="entry name" value="Galactose-bd-like_sf"/>
</dbReference>